<accession>A0ABR2UWP4</accession>
<reference evidence="1 2" key="1">
    <citation type="journal article" date="2024" name="J. Plant Pathol.">
        <title>Sequence and assembly of the genome of Seiridium unicorne, isolate CBS 538.82, causal agent of cypress canker disease.</title>
        <authorList>
            <person name="Scali E."/>
            <person name="Rocca G.D."/>
            <person name="Danti R."/>
            <person name="Garbelotto M."/>
            <person name="Barberini S."/>
            <person name="Baroncelli R."/>
            <person name="Emiliani G."/>
        </authorList>
    </citation>
    <scope>NUCLEOTIDE SEQUENCE [LARGE SCALE GENOMIC DNA]</scope>
    <source>
        <strain evidence="1 2">BM-138-508</strain>
    </source>
</reference>
<organism evidence="1 2">
    <name type="scientific">Seiridium unicorne</name>
    <dbReference type="NCBI Taxonomy" id="138068"/>
    <lineage>
        <taxon>Eukaryota</taxon>
        <taxon>Fungi</taxon>
        <taxon>Dikarya</taxon>
        <taxon>Ascomycota</taxon>
        <taxon>Pezizomycotina</taxon>
        <taxon>Sordariomycetes</taxon>
        <taxon>Xylariomycetidae</taxon>
        <taxon>Amphisphaeriales</taxon>
        <taxon>Sporocadaceae</taxon>
        <taxon>Seiridium</taxon>
    </lineage>
</organism>
<name>A0ABR2UWP4_9PEZI</name>
<keyword evidence="2" id="KW-1185">Reference proteome</keyword>
<keyword evidence="1" id="KW-0378">Hydrolase</keyword>
<dbReference type="SUPFAM" id="SSF55811">
    <property type="entry name" value="Nudix"/>
    <property type="match status" value="1"/>
</dbReference>
<dbReference type="CDD" id="cd03676">
    <property type="entry name" value="NUDIX_Tnr3_like"/>
    <property type="match status" value="1"/>
</dbReference>
<comment type="caution">
    <text evidence="1">The sequence shown here is derived from an EMBL/GenBank/DDBJ whole genome shotgun (WGS) entry which is preliminary data.</text>
</comment>
<gene>
    <name evidence="1" type="ORF">SUNI508_07730</name>
</gene>
<protein>
    <submittedName>
        <fullName evidence="1">Nudix hydrolase domain-containing protein</fullName>
    </submittedName>
</protein>
<dbReference type="Gene3D" id="3.90.79.10">
    <property type="entry name" value="Nucleoside Triphosphate Pyrophosphohydrolase"/>
    <property type="match status" value="1"/>
</dbReference>
<dbReference type="PANTHER" id="PTHR13622:SF8">
    <property type="entry name" value="THIAMIN PYROPHOSPHOKINASE 1"/>
    <property type="match status" value="1"/>
</dbReference>
<dbReference type="InterPro" id="IPR015797">
    <property type="entry name" value="NUDIX_hydrolase-like_dom_sf"/>
</dbReference>
<proteinExistence type="predicted"/>
<dbReference type="Proteomes" id="UP001408356">
    <property type="component" value="Unassembled WGS sequence"/>
</dbReference>
<sequence length="159" mass="17986">MKSFPNMSDTTVAGGVSAGESPFETIIHEAYKEVSLPADLLHRDIHSYGVLTYTNTTAEDGIGENRLIIPDTIYVYNIQLYEDVVPKSRDGEIKEFYLMTMDEVEEALAGAKFKPNCAVVMIDSFIRHGIISADNDEDFVEICQRMHRRLPFLTFNQET</sequence>
<dbReference type="EMBL" id="JARVKF010000353">
    <property type="protein sequence ID" value="KAK9418710.1"/>
    <property type="molecule type" value="Genomic_DNA"/>
</dbReference>
<evidence type="ECO:0000313" key="2">
    <source>
        <dbReference type="Proteomes" id="UP001408356"/>
    </source>
</evidence>
<evidence type="ECO:0000313" key="1">
    <source>
        <dbReference type="EMBL" id="KAK9418710.1"/>
    </source>
</evidence>
<dbReference type="GO" id="GO:0016787">
    <property type="term" value="F:hydrolase activity"/>
    <property type="evidence" value="ECO:0007669"/>
    <property type="project" value="UniProtKB-KW"/>
</dbReference>
<dbReference type="PANTHER" id="PTHR13622">
    <property type="entry name" value="THIAMIN PYROPHOSPHOKINASE"/>
    <property type="match status" value="1"/>
</dbReference>